<dbReference type="Gene3D" id="3.30.450.20">
    <property type="entry name" value="PAS domain"/>
    <property type="match status" value="1"/>
</dbReference>
<dbReference type="SMART" id="SM00388">
    <property type="entry name" value="HisKA"/>
    <property type="match status" value="1"/>
</dbReference>
<keyword evidence="9" id="KW-0175">Coiled coil</keyword>
<evidence type="ECO:0000256" key="10">
    <source>
        <dbReference type="SAM" id="Phobius"/>
    </source>
</evidence>
<dbReference type="GO" id="GO:0000155">
    <property type="term" value="F:phosphorelay sensor kinase activity"/>
    <property type="evidence" value="ECO:0007669"/>
    <property type="project" value="InterPro"/>
</dbReference>
<keyword evidence="4" id="KW-0808">Transferase</keyword>
<keyword evidence="6" id="KW-0418">Kinase</keyword>
<dbReference type="SUPFAM" id="SSF47384">
    <property type="entry name" value="Homodimeric domain of signal transducing histidine kinase"/>
    <property type="match status" value="1"/>
</dbReference>
<evidence type="ECO:0000256" key="1">
    <source>
        <dbReference type="ARBA" id="ARBA00000085"/>
    </source>
</evidence>
<feature type="transmembrane region" description="Helical" evidence="10">
    <location>
        <begin position="6"/>
        <end position="34"/>
    </location>
</feature>
<proteinExistence type="predicted"/>
<dbReference type="InterPro" id="IPR005467">
    <property type="entry name" value="His_kinase_dom"/>
</dbReference>
<dbReference type="PRINTS" id="PR00344">
    <property type="entry name" value="BCTRLSENSOR"/>
</dbReference>
<dbReference type="InterPro" id="IPR036890">
    <property type="entry name" value="HATPase_C_sf"/>
</dbReference>
<dbReference type="RefSeq" id="WP_176762048.1">
    <property type="nucleotide sequence ID" value="NZ_FNFP01000001.1"/>
</dbReference>
<dbReference type="NCBIfam" id="TIGR00229">
    <property type="entry name" value="sensory_box"/>
    <property type="match status" value="1"/>
</dbReference>
<evidence type="ECO:0000256" key="2">
    <source>
        <dbReference type="ARBA" id="ARBA00012438"/>
    </source>
</evidence>
<dbReference type="PANTHER" id="PTHR43711:SF26">
    <property type="entry name" value="SENSOR HISTIDINE KINASE RCSC"/>
    <property type="match status" value="1"/>
</dbReference>
<feature type="domain" description="Histidine kinase" evidence="11">
    <location>
        <begin position="270"/>
        <end position="493"/>
    </location>
</feature>
<evidence type="ECO:0000259" key="11">
    <source>
        <dbReference type="PROSITE" id="PS50109"/>
    </source>
</evidence>
<dbReference type="EC" id="2.7.13.3" evidence="2"/>
<evidence type="ECO:0000259" key="13">
    <source>
        <dbReference type="PROSITE" id="PS50113"/>
    </source>
</evidence>
<dbReference type="InterPro" id="IPR013656">
    <property type="entry name" value="PAS_4"/>
</dbReference>
<dbReference type="InterPro" id="IPR035965">
    <property type="entry name" value="PAS-like_dom_sf"/>
</dbReference>
<organism evidence="14 15">
    <name type="scientific">Natronincola ferrireducens</name>
    <dbReference type="NCBI Taxonomy" id="393762"/>
    <lineage>
        <taxon>Bacteria</taxon>
        <taxon>Bacillati</taxon>
        <taxon>Bacillota</taxon>
        <taxon>Clostridia</taxon>
        <taxon>Peptostreptococcales</taxon>
        <taxon>Natronincolaceae</taxon>
        <taxon>Natronincola</taxon>
    </lineage>
</organism>
<dbReference type="PROSITE" id="PS50113">
    <property type="entry name" value="PAC"/>
    <property type="match status" value="1"/>
</dbReference>
<dbReference type="EMBL" id="FNFP01000001">
    <property type="protein sequence ID" value="SDK12915.1"/>
    <property type="molecule type" value="Genomic_DNA"/>
</dbReference>
<keyword evidence="10" id="KW-1133">Transmembrane helix</keyword>
<gene>
    <name evidence="14" type="ORF">SAMN05660472_00818</name>
</gene>
<evidence type="ECO:0000256" key="5">
    <source>
        <dbReference type="ARBA" id="ARBA00022741"/>
    </source>
</evidence>
<comment type="catalytic activity">
    <reaction evidence="1">
        <text>ATP + protein L-histidine = ADP + protein N-phospho-L-histidine.</text>
        <dbReference type="EC" id="2.7.13.3"/>
    </reaction>
</comment>
<evidence type="ECO:0000256" key="8">
    <source>
        <dbReference type="ARBA" id="ARBA00023012"/>
    </source>
</evidence>
<dbReference type="InterPro" id="IPR003661">
    <property type="entry name" value="HisK_dim/P_dom"/>
</dbReference>
<dbReference type="CDD" id="cd00082">
    <property type="entry name" value="HisKA"/>
    <property type="match status" value="1"/>
</dbReference>
<evidence type="ECO:0000256" key="6">
    <source>
        <dbReference type="ARBA" id="ARBA00022777"/>
    </source>
</evidence>
<feature type="coiled-coil region" evidence="9">
    <location>
        <begin position="94"/>
        <end position="131"/>
    </location>
</feature>
<dbReference type="FunFam" id="3.30.565.10:FF:000037">
    <property type="entry name" value="Hybrid sensor histidine kinase/response regulator"/>
    <property type="match status" value="1"/>
</dbReference>
<feature type="transmembrane region" description="Helical" evidence="10">
    <location>
        <begin position="69"/>
        <end position="90"/>
    </location>
</feature>
<dbReference type="PROSITE" id="PS50109">
    <property type="entry name" value="HIS_KIN"/>
    <property type="match status" value="1"/>
</dbReference>
<feature type="domain" description="PAC" evidence="13">
    <location>
        <begin position="194"/>
        <end position="246"/>
    </location>
</feature>
<dbReference type="InterPro" id="IPR050736">
    <property type="entry name" value="Sensor_HK_Regulatory"/>
</dbReference>
<dbReference type="SUPFAM" id="SSF55874">
    <property type="entry name" value="ATPase domain of HSP90 chaperone/DNA topoisomerase II/histidine kinase"/>
    <property type="match status" value="1"/>
</dbReference>
<dbReference type="Gene3D" id="3.30.565.10">
    <property type="entry name" value="Histidine kinase-like ATPase, C-terminal domain"/>
    <property type="match status" value="1"/>
</dbReference>
<name>A0A1G8ZET7_9FIRM</name>
<keyword evidence="15" id="KW-1185">Reference proteome</keyword>
<evidence type="ECO:0000256" key="7">
    <source>
        <dbReference type="ARBA" id="ARBA00022840"/>
    </source>
</evidence>
<keyword evidence="5" id="KW-0547">Nucleotide-binding</keyword>
<dbReference type="Pfam" id="PF00512">
    <property type="entry name" value="HisKA"/>
    <property type="match status" value="1"/>
</dbReference>
<dbReference type="STRING" id="393762.SAMN05660472_00818"/>
<dbReference type="CDD" id="cd16922">
    <property type="entry name" value="HATPase_EvgS-ArcB-TorS-like"/>
    <property type="match status" value="1"/>
</dbReference>
<dbReference type="PROSITE" id="PS50112">
    <property type="entry name" value="PAS"/>
    <property type="match status" value="1"/>
</dbReference>
<keyword evidence="10" id="KW-0472">Membrane</keyword>
<dbReference type="InterPro" id="IPR000014">
    <property type="entry name" value="PAS"/>
</dbReference>
<dbReference type="InterPro" id="IPR036097">
    <property type="entry name" value="HisK_dim/P_sf"/>
</dbReference>
<dbReference type="Pfam" id="PF02518">
    <property type="entry name" value="HATPase_c"/>
    <property type="match status" value="1"/>
</dbReference>
<dbReference type="Gene3D" id="1.10.287.130">
    <property type="match status" value="1"/>
</dbReference>
<dbReference type="FunFam" id="1.10.287.130:FF:000001">
    <property type="entry name" value="Two-component sensor histidine kinase"/>
    <property type="match status" value="1"/>
</dbReference>
<keyword evidence="8" id="KW-0902">Two-component regulatory system</keyword>
<evidence type="ECO:0000256" key="4">
    <source>
        <dbReference type="ARBA" id="ARBA00022679"/>
    </source>
</evidence>
<dbReference type="InterPro" id="IPR000700">
    <property type="entry name" value="PAS-assoc_C"/>
</dbReference>
<dbReference type="PANTHER" id="PTHR43711">
    <property type="entry name" value="TWO-COMPONENT HISTIDINE KINASE"/>
    <property type="match status" value="1"/>
</dbReference>
<accession>A0A1G8ZET7</accession>
<reference evidence="14 15" key="1">
    <citation type="submission" date="2016-10" db="EMBL/GenBank/DDBJ databases">
        <authorList>
            <person name="de Groot N.N."/>
        </authorList>
    </citation>
    <scope>NUCLEOTIDE SEQUENCE [LARGE SCALE GENOMIC DNA]</scope>
    <source>
        <strain evidence="14 15">DSM 18346</strain>
    </source>
</reference>
<evidence type="ECO:0000256" key="9">
    <source>
        <dbReference type="SAM" id="Coils"/>
    </source>
</evidence>
<dbReference type="AlphaFoldDB" id="A0A1G8ZET7"/>
<dbReference type="SUPFAM" id="SSF55785">
    <property type="entry name" value="PYP-like sensor domain (PAS domain)"/>
    <property type="match status" value="1"/>
</dbReference>
<dbReference type="Pfam" id="PF08448">
    <property type="entry name" value="PAS_4"/>
    <property type="match status" value="1"/>
</dbReference>
<sequence length="528" mass="59996">MNRAYLVLYPLTVIVNLLPFIPMSMKGILGIIFIIITSMKVNYKNGLIIATLWIVFGFINYTLDINVDYRIPKATMILGSGLYYFIAYYLGKSTESLRRKNKQLKGEIQKRENIENELKKKLTMIQSLMNTIPSPIFFKNLDYRYMGCNPAFEKALGVKEGDLIGKTSYDINDRKSADLLYSMDIQLLESGGEQVYETTIKFADGSLRNIIFNKGIFADEKGNPLGIVGVMTDITDKKQREVLRQKVVEKKREIDEILEHDKMKTEFFSNISHELRTPLNVILGSIQLIDQYITDEAYDKSQDKVKKGTVIMRQNCYRLLRLVNNLIDVSKIDASAFEINLRNCNIVTIVEEITLSVSSYIENRGISLVFDTDIEEKVIPCDDEKIERIMLNLLSNAVKFTPTGGSIFVSIHDRGNSLCINVRDTGIGIPLEKQGEIFERFCQVTDLFSRQHEGSGIGLNLVKNLVEMHGGTITVTSKLGKGTTFTISLPTTTLVEEAMEHKSFEEQHCIERISIEFSDIYSPRQIIS</sequence>
<keyword evidence="7" id="KW-0067">ATP-binding</keyword>
<dbReference type="SMART" id="SM00387">
    <property type="entry name" value="HATPase_c"/>
    <property type="match status" value="1"/>
</dbReference>
<protein>
    <recommendedName>
        <fullName evidence="2">histidine kinase</fullName>
        <ecNumber evidence="2">2.7.13.3</ecNumber>
    </recommendedName>
</protein>
<feature type="transmembrane region" description="Helical" evidence="10">
    <location>
        <begin position="46"/>
        <end position="63"/>
    </location>
</feature>
<keyword evidence="3" id="KW-0597">Phosphoprotein</keyword>
<dbReference type="InterPro" id="IPR004358">
    <property type="entry name" value="Sig_transdc_His_kin-like_C"/>
</dbReference>
<dbReference type="CDD" id="cd00130">
    <property type="entry name" value="PAS"/>
    <property type="match status" value="1"/>
</dbReference>
<evidence type="ECO:0000256" key="3">
    <source>
        <dbReference type="ARBA" id="ARBA00022553"/>
    </source>
</evidence>
<evidence type="ECO:0000313" key="15">
    <source>
        <dbReference type="Proteomes" id="UP000198718"/>
    </source>
</evidence>
<evidence type="ECO:0000313" key="14">
    <source>
        <dbReference type="EMBL" id="SDK12915.1"/>
    </source>
</evidence>
<feature type="domain" description="PAS" evidence="12">
    <location>
        <begin position="121"/>
        <end position="191"/>
    </location>
</feature>
<dbReference type="Proteomes" id="UP000198718">
    <property type="component" value="Unassembled WGS sequence"/>
</dbReference>
<evidence type="ECO:0000259" key="12">
    <source>
        <dbReference type="PROSITE" id="PS50112"/>
    </source>
</evidence>
<keyword evidence="10" id="KW-0812">Transmembrane</keyword>
<dbReference type="GO" id="GO:0005524">
    <property type="term" value="F:ATP binding"/>
    <property type="evidence" value="ECO:0007669"/>
    <property type="project" value="UniProtKB-KW"/>
</dbReference>
<dbReference type="InterPro" id="IPR003594">
    <property type="entry name" value="HATPase_dom"/>
</dbReference>
<dbReference type="SMART" id="SM00091">
    <property type="entry name" value="PAS"/>
    <property type="match status" value="1"/>
</dbReference>